<name>A0AAW0WYH4_CHEQU</name>
<feature type="compositionally biased region" description="Basic and acidic residues" evidence="1">
    <location>
        <begin position="148"/>
        <end position="159"/>
    </location>
</feature>
<feature type="non-terminal residue" evidence="2">
    <location>
        <position position="1"/>
    </location>
</feature>
<reference evidence="2 3" key="1">
    <citation type="journal article" date="2024" name="BMC Genomics">
        <title>Genome assembly of redclaw crayfish (Cherax quadricarinatus) provides insights into its immune adaptation and hypoxia tolerance.</title>
        <authorList>
            <person name="Liu Z."/>
            <person name="Zheng J."/>
            <person name="Li H."/>
            <person name="Fang K."/>
            <person name="Wang S."/>
            <person name="He J."/>
            <person name="Zhou D."/>
            <person name="Weng S."/>
            <person name="Chi M."/>
            <person name="Gu Z."/>
            <person name="He J."/>
            <person name="Li F."/>
            <person name="Wang M."/>
        </authorList>
    </citation>
    <scope>NUCLEOTIDE SEQUENCE [LARGE SCALE GENOMIC DNA]</scope>
    <source>
        <strain evidence="2">ZL_2023a</strain>
    </source>
</reference>
<feature type="region of interest" description="Disordered" evidence="1">
    <location>
        <begin position="37"/>
        <end position="176"/>
    </location>
</feature>
<accession>A0AAW0WYH4</accession>
<gene>
    <name evidence="2" type="ORF">OTU49_007017</name>
</gene>
<feature type="compositionally biased region" description="Acidic residues" evidence="1">
    <location>
        <begin position="160"/>
        <end position="176"/>
    </location>
</feature>
<comment type="caution">
    <text evidence="2">The sequence shown here is derived from an EMBL/GenBank/DDBJ whole genome shotgun (WGS) entry which is preliminary data.</text>
</comment>
<feature type="compositionally biased region" description="Basic and acidic residues" evidence="1">
    <location>
        <begin position="130"/>
        <end position="139"/>
    </location>
</feature>
<evidence type="ECO:0000313" key="2">
    <source>
        <dbReference type="EMBL" id="KAK8732308.1"/>
    </source>
</evidence>
<feature type="compositionally biased region" description="Basic and acidic residues" evidence="1">
    <location>
        <begin position="79"/>
        <end position="93"/>
    </location>
</feature>
<evidence type="ECO:0000256" key="1">
    <source>
        <dbReference type="SAM" id="MobiDB-lite"/>
    </source>
</evidence>
<dbReference type="EMBL" id="JARKIK010000057">
    <property type="protein sequence ID" value="KAK8732308.1"/>
    <property type="molecule type" value="Genomic_DNA"/>
</dbReference>
<organism evidence="2 3">
    <name type="scientific">Cherax quadricarinatus</name>
    <name type="common">Australian red claw crayfish</name>
    <dbReference type="NCBI Taxonomy" id="27406"/>
    <lineage>
        <taxon>Eukaryota</taxon>
        <taxon>Metazoa</taxon>
        <taxon>Ecdysozoa</taxon>
        <taxon>Arthropoda</taxon>
        <taxon>Crustacea</taxon>
        <taxon>Multicrustacea</taxon>
        <taxon>Malacostraca</taxon>
        <taxon>Eumalacostraca</taxon>
        <taxon>Eucarida</taxon>
        <taxon>Decapoda</taxon>
        <taxon>Pleocyemata</taxon>
        <taxon>Astacidea</taxon>
        <taxon>Parastacoidea</taxon>
        <taxon>Parastacidae</taxon>
        <taxon>Cherax</taxon>
    </lineage>
</organism>
<sequence>REQPGCHVTLARPPLRSPDPSQPHFKIYLCARFSQLSDQTTSNMSDDAAVAPAENNVKSPVERKSRTSTVSRATSEGEALLKEMGFEDKETPGRRRTRAAIRGDVYTPPTKKERKATATPGSGRRGRPPKKSEEKKQETEADEEEEKKEEADEKKKEDTAAEDSSADGEAEEEKKE</sequence>
<evidence type="ECO:0000313" key="3">
    <source>
        <dbReference type="Proteomes" id="UP001445076"/>
    </source>
</evidence>
<proteinExistence type="predicted"/>
<protein>
    <submittedName>
        <fullName evidence="2">Uncharacterized protein</fullName>
    </submittedName>
</protein>
<dbReference type="Proteomes" id="UP001445076">
    <property type="component" value="Unassembled WGS sequence"/>
</dbReference>
<dbReference type="AlphaFoldDB" id="A0AAW0WYH4"/>
<keyword evidence="3" id="KW-1185">Reference proteome</keyword>
<feature type="region of interest" description="Disordered" evidence="1">
    <location>
        <begin position="1"/>
        <end position="22"/>
    </location>
</feature>